<dbReference type="EMBL" id="LNQR01000056">
    <property type="protein sequence ID" value="KWT86791.1"/>
    <property type="molecule type" value="Genomic_DNA"/>
</dbReference>
<dbReference type="Pfam" id="PF01564">
    <property type="entry name" value="Spermine_synth"/>
    <property type="match status" value="1"/>
</dbReference>
<keyword evidence="7" id="KW-1185">Reference proteome</keyword>
<keyword evidence="2 4" id="KW-0808">Transferase</keyword>
<evidence type="ECO:0000259" key="5">
    <source>
        <dbReference type="PROSITE" id="PS51006"/>
    </source>
</evidence>
<evidence type="ECO:0000313" key="7">
    <source>
        <dbReference type="Proteomes" id="UP000060487"/>
    </source>
</evidence>
<gene>
    <name evidence="6" type="ORF">ASN18_1514</name>
</gene>
<comment type="caution">
    <text evidence="6">The sequence shown here is derived from an EMBL/GenBank/DDBJ whole genome shotgun (WGS) entry which is preliminary data.</text>
</comment>
<feature type="active site" description="Proton acceptor" evidence="4">
    <location>
        <position position="140"/>
    </location>
</feature>
<comment type="similarity">
    <text evidence="1">Belongs to the spermidine/spermine synthase family.</text>
</comment>
<organism evidence="6 7">
    <name type="scientific">Candidatus Magnetominusculus xianensis</name>
    <dbReference type="NCBI Taxonomy" id="1748249"/>
    <lineage>
        <taxon>Bacteria</taxon>
        <taxon>Pseudomonadati</taxon>
        <taxon>Nitrospirota</taxon>
        <taxon>Nitrospiria</taxon>
        <taxon>Nitrospirales</taxon>
        <taxon>Nitrospiraceae</taxon>
        <taxon>Candidatus Magnetominusculus</taxon>
    </lineage>
</organism>
<evidence type="ECO:0000256" key="1">
    <source>
        <dbReference type="ARBA" id="ARBA00007867"/>
    </source>
</evidence>
<keyword evidence="3 4" id="KW-0620">Polyamine biosynthesis</keyword>
<dbReference type="Gene3D" id="3.40.50.150">
    <property type="entry name" value="Vaccinia Virus protein VP39"/>
    <property type="match status" value="1"/>
</dbReference>
<dbReference type="CDD" id="cd02440">
    <property type="entry name" value="AdoMet_MTases"/>
    <property type="match status" value="1"/>
</dbReference>
<name>A0ABR5SFS0_9BACT</name>
<protein>
    <submittedName>
        <fullName evidence="6">Spermidine synthase</fullName>
    </submittedName>
</protein>
<feature type="domain" description="PABS" evidence="5">
    <location>
        <begin position="1"/>
        <end position="173"/>
    </location>
</feature>
<evidence type="ECO:0000256" key="2">
    <source>
        <dbReference type="ARBA" id="ARBA00022679"/>
    </source>
</evidence>
<evidence type="ECO:0000313" key="6">
    <source>
        <dbReference type="EMBL" id="KWT86791.1"/>
    </source>
</evidence>
<dbReference type="SUPFAM" id="SSF53335">
    <property type="entry name" value="S-adenosyl-L-methionine-dependent methyltransferases"/>
    <property type="match status" value="1"/>
</dbReference>
<dbReference type="Proteomes" id="UP000060487">
    <property type="component" value="Unassembled WGS sequence"/>
</dbReference>
<accession>A0ABR5SFS0</accession>
<dbReference type="PANTHER" id="PTHR43317">
    <property type="entry name" value="THERMOSPERMINE SYNTHASE ACAULIS5"/>
    <property type="match status" value="1"/>
</dbReference>
<dbReference type="PANTHER" id="PTHR43317:SF1">
    <property type="entry name" value="THERMOSPERMINE SYNTHASE ACAULIS5"/>
    <property type="match status" value="1"/>
</dbReference>
<dbReference type="PROSITE" id="PS51006">
    <property type="entry name" value="PABS_2"/>
    <property type="match status" value="1"/>
</dbReference>
<evidence type="ECO:0000256" key="3">
    <source>
        <dbReference type="ARBA" id="ARBA00023115"/>
    </source>
</evidence>
<evidence type="ECO:0000256" key="4">
    <source>
        <dbReference type="PROSITE-ProRule" id="PRU00354"/>
    </source>
</evidence>
<dbReference type="InterPro" id="IPR030374">
    <property type="entry name" value="PABS"/>
</dbReference>
<sequence>MNKQEVLYYLKREINTMMVTRHESVVTLWCPLNTKQSETDLNNPYLPMLEYARHILCLLFFVPVPERILVIGLGGGTIPTALCAAAEGAVIDVVEIDTEVAAIAERFFHFRPSNRLRLFLGDGAVFVQESKALYDVIILDAYTGAHISDSVCSEAFYSGVSHRLTDRGIVAVNIITGNKALFRNKLRLLHGVFGSISTLDCKGSKNTIVFAGKKKIHKSTLLQNAELVEPRFPAGFRPSALIEQFKGVPLFEKAKWQLSNMCKHGR</sequence>
<dbReference type="RefSeq" id="WP_085052136.1">
    <property type="nucleotide sequence ID" value="NZ_LNQR01000056.1"/>
</dbReference>
<dbReference type="InterPro" id="IPR029063">
    <property type="entry name" value="SAM-dependent_MTases_sf"/>
</dbReference>
<reference evidence="6 7" key="1">
    <citation type="submission" date="2015-11" db="EMBL/GenBank/DDBJ databases">
        <authorList>
            <person name="Lin W."/>
        </authorList>
    </citation>
    <scope>NUCLEOTIDE SEQUENCE [LARGE SCALE GENOMIC DNA]</scope>
    <source>
        <strain evidence="6 7">HCH-1</strain>
    </source>
</reference>
<proteinExistence type="inferred from homology"/>
<dbReference type="NCBIfam" id="NF037959">
    <property type="entry name" value="MFS_SpdSyn"/>
    <property type="match status" value="1"/>
</dbReference>